<feature type="domain" description="Poly A polymerase head" evidence="5">
    <location>
        <begin position="87"/>
        <end position="213"/>
    </location>
</feature>
<dbReference type="Pfam" id="PF12627">
    <property type="entry name" value="PolyA_pol_RNAbd"/>
    <property type="match status" value="1"/>
</dbReference>
<sequence>MAIIAQRRTLSFPFPLSSSLDALFCIIKRLNHTATSTGENLCFQNDCFDTSTWKVVDSRTVGVNKWMVASPVWTIMKVLQRKGYDSYLVGGCVRDLLLGKTPKDFDVVTTAGLNKIRRTFHDCLIVGRRFPVCHVNIQGSTVEVSSFETTDPFAQTESNLDSHVPSGCNHKDFIRWKDCMRRDFTINGLFYDPFANTIYDYANGMKDLSMCKLRTLKPAHASFREDCARILRGFRIAARLNLVFSKETASAIRDLSSSIAMLSKARLLLELNYMLAFGAAEASLQLLWKFRLLEIVLPLHAAYLTHQAKILSDGNPNMLMGLFANLDKLLASNRPSNTNLWIGLLAFHLALLSQPQEALVVWTFSSFLFHGNWSKAVSIGRQNAQVGVHYLPEILESKETKTDALLSSEVSQFALKVISSIDAMSEPDASLETVSDLPLSPCLGLALISKRMANQVAMIFEVVRSDRNPRAVQESSEIDYKLLRQGDLEQVRFVLGKVIMETLKAGAPLIEKMLPSPPRSLSAIFRSK</sequence>
<dbReference type="CDD" id="cd05398">
    <property type="entry name" value="NT_ClassII-CCAase"/>
    <property type="match status" value="1"/>
</dbReference>
<dbReference type="PANTHER" id="PTHR43051">
    <property type="entry name" value="POLYNUCLEOTIDE ADENYLYLTRANSFERASE FAMILY PROTEIN"/>
    <property type="match status" value="1"/>
</dbReference>
<dbReference type="Gene3D" id="1.10.3090.10">
    <property type="entry name" value="cca-adding enzyme, domain 2"/>
    <property type="match status" value="1"/>
</dbReference>
<dbReference type="GO" id="GO:0003723">
    <property type="term" value="F:RNA binding"/>
    <property type="evidence" value="ECO:0007669"/>
    <property type="project" value="UniProtKB-KW"/>
</dbReference>
<dbReference type="OrthoDB" id="445712at2759"/>
<evidence type="ECO:0000256" key="4">
    <source>
        <dbReference type="RuleBase" id="RU003953"/>
    </source>
</evidence>
<dbReference type="SUPFAM" id="SSF81891">
    <property type="entry name" value="Poly A polymerase C-terminal region-like"/>
    <property type="match status" value="1"/>
</dbReference>
<dbReference type="Proteomes" id="UP000017836">
    <property type="component" value="Unassembled WGS sequence"/>
</dbReference>
<reference evidence="8" key="1">
    <citation type="journal article" date="2013" name="Science">
        <title>The Amborella genome and the evolution of flowering plants.</title>
        <authorList>
            <consortium name="Amborella Genome Project"/>
        </authorList>
    </citation>
    <scope>NUCLEOTIDE SEQUENCE [LARGE SCALE GENOMIC DNA]</scope>
</reference>
<dbReference type="EMBL" id="KI397142">
    <property type="protein sequence ID" value="ERM96135.1"/>
    <property type="molecule type" value="Genomic_DNA"/>
</dbReference>
<dbReference type="GO" id="GO:0005739">
    <property type="term" value="C:mitochondrion"/>
    <property type="evidence" value="ECO:0000318"/>
    <property type="project" value="GO_Central"/>
</dbReference>
<proteinExistence type="inferred from homology"/>
<feature type="domain" description="tRNA nucleotidyltransferase/poly(A) polymerase RNA and SrmB- binding" evidence="6">
    <location>
        <begin position="244"/>
        <end position="303"/>
    </location>
</feature>
<dbReference type="InterPro" id="IPR043519">
    <property type="entry name" value="NT_sf"/>
</dbReference>
<keyword evidence="2 4" id="KW-0808">Transferase</keyword>
<evidence type="ECO:0000256" key="3">
    <source>
        <dbReference type="ARBA" id="ARBA00022741"/>
    </source>
</evidence>
<dbReference type="PANTHER" id="PTHR43051:SF1">
    <property type="entry name" value="POLYNUCLEOTIDE ADENYLYLTRANSFERASE FAMILY PROTEIN"/>
    <property type="match status" value="1"/>
</dbReference>
<accession>W1NLM1</accession>
<dbReference type="OMA" id="KLFFHLD"/>
<name>W1NLM1_AMBTC</name>
<dbReference type="InterPro" id="IPR002646">
    <property type="entry name" value="PolA_pol_head_dom"/>
</dbReference>
<dbReference type="GO" id="GO:0097222">
    <property type="term" value="P:mitochondrial mRNA polyadenylation"/>
    <property type="evidence" value="ECO:0000318"/>
    <property type="project" value="GO_Central"/>
</dbReference>
<dbReference type="InterPro" id="IPR032828">
    <property type="entry name" value="PolyA_RNA-bd"/>
</dbReference>
<evidence type="ECO:0000259" key="6">
    <source>
        <dbReference type="Pfam" id="PF12627"/>
    </source>
</evidence>
<dbReference type="GO" id="GO:0001680">
    <property type="term" value="P:tRNA 3'-terminal CCA addition"/>
    <property type="evidence" value="ECO:0007669"/>
    <property type="project" value="UniProtKB-ARBA"/>
</dbReference>
<dbReference type="SUPFAM" id="SSF81301">
    <property type="entry name" value="Nucleotidyltransferase"/>
    <property type="match status" value="1"/>
</dbReference>
<dbReference type="Pfam" id="PF01743">
    <property type="entry name" value="PolyA_pol"/>
    <property type="match status" value="1"/>
</dbReference>
<keyword evidence="3" id="KW-0547">Nucleotide-binding</keyword>
<dbReference type="AlphaFoldDB" id="W1NLM1"/>
<comment type="similarity">
    <text evidence="1 4">Belongs to the tRNA nucleotidyltransferase/poly(A) polymerase family.</text>
</comment>
<evidence type="ECO:0000256" key="2">
    <source>
        <dbReference type="ARBA" id="ARBA00022679"/>
    </source>
</evidence>
<gene>
    <name evidence="7" type="ORF">AMTR_s00001p00028400</name>
</gene>
<dbReference type="InterPro" id="IPR052191">
    <property type="entry name" value="tRNA_ntf/polyA_polymerase_I"/>
</dbReference>
<dbReference type="Gramene" id="ERM96135">
    <property type="protein sequence ID" value="ERM96135"/>
    <property type="gene ID" value="AMTR_s00001p00028400"/>
</dbReference>
<dbReference type="GO" id="GO:0016779">
    <property type="term" value="F:nucleotidyltransferase activity"/>
    <property type="evidence" value="ECO:0007669"/>
    <property type="project" value="InterPro"/>
</dbReference>
<organism evidence="7 8">
    <name type="scientific">Amborella trichopoda</name>
    <dbReference type="NCBI Taxonomy" id="13333"/>
    <lineage>
        <taxon>Eukaryota</taxon>
        <taxon>Viridiplantae</taxon>
        <taxon>Streptophyta</taxon>
        <taxon>Embryophyta</taxon>
        <taxon>Tracheophyta</taxon>
        <taxon>Spermatophyta</taxon>
        <taxon>Magnoliopsida</taxon>
        <taxon>Amborellales</taxon>
        <taxon>Amborellaceae</taxon>
        <taxon>Amborella</taxon>
    </lineage>
</organism>
<dbReference type="HOGENOM" id="CLU_015786_0_1_1"/>
<dbReference type="GO" id="GO:0000166">
    <property type="term" value="F:nucleotide binding"/>
    <property type="evidence" value="ECO:0007669"/>
    <property type="project" value="UniProtKB-KW"/>
</dbReference>
<evidence type="ECO:0000256" key="1">
    <source>
        <dbReference type="ARBA" id="ARBA00007265"/>
    </source>
</evidence>
<dbReference type="Gene3D" id="3.30.460.10">
    <property type="entry name" value="Beta Polymerase, domain 2"/>
    <property type="match status" value="1"/>
</dbReference>
<dbReference type="eggNOG" id="KOG2159">
    <property type="taxonomic scope" value="Eukaryota"/>
</dbReference>
<keyword evidence="4" id="KW-0694">RNA-binding</keyword>
<evidence type="ECO:0000259" key="5">
    <source>
        <dbReference type="Pfam" id="PF01743"/>
    </source>
</evidence>
<evidence type="ECO:0000313" key="8">
    <source>
        <dbReference type="Proteomes" id="UP000017836"/>
    </source>
</evidence>
<evidence type="ECO:0008006" key="9">
    <source>
        <dbReference type="Google" id="ProtNLM"/>
    </source>
</evidence>
<evidence type="ECO:0000313" key="7">
    <source>
        <dbReference type="EMBL" id="ERM96135.1"/>
    </source>
</evidence>
<protein>
    <recommendedName>
        <fullName evidence="9">Poly A polymerase head domain-containing protein</fullName>
    </recommendedName>
</protein>
<keyword evidence="8" id="KW-1185">Reference proteome</keyword>
<dbReference type="STRING" id="13333.W1NLM1"/>